<dbReference type="InterPro" id="IPR036291">
    <property type="entry name" value="NAD(P)-bd_dom_sf"/>
</dbReference>
<reference evidence="4 5" key="1">
    <citation type="submission" date="2024-10" db="EMBL/GenBank/DDBJ databases">
        <title>The Natural Products Discovery Center: Release of the First 8490 Sequenced Strains for Exploring Actinobacteria Biosynthetic Diversity.</title>
        <authorList>
            <person name="Kalkreuter E."/>
            <person name="Kautsar S.A."/>
            <person name="Yang D."/>
            <person name="Bader C.D."/>
            <person name="Teijaro C.N."/>
            <person name="Fluegel L."/>
            <person name="Davis C.M."/>
            <person name="Simpson J.R."/>
            <person name="Lauterbach L."/>
            <person name="Steele A.D."/>
            <person name="Gui C."/>
            <person name="Meng S."/>
            <person name="Li G."/>
            <person name="Viehrig K."/>
            <person name="Ye F."/>
            <person name="Su P."/>
            <person name="Kiefer A.F."/>
            <person name="Nichols A."/>
            <person name="Cepeda A.J."/>
            <person name="Yan W."/>
            <person name="Fan B."/>
            <person name="Jiang Y."/>
            <person name="Adhikari A."/>
            <person name="Zheng C.-J."/>
            <person name="Schuster L."/>
            <person name="Cowan T.M."/>
            <person name="Smanski M.J."/>
            <person name="Chevrette M.G."/>
            <person name="De Carvalho L.P.S."/>
            <person name="Shen B."/>
        </authorList>
    </citation>
    <scope>NUCLEOTIDE SEQUENCE [LARGE SCALE GENOMIC DNA]</scope>
    <source>
        <strain evidence="4 5">NPDC050545</strain>
    </source>
</reference>
<sequence length="249" mass="25557">MRGSLAGRTALITGAARGIGAAIATRMAAEGAHVALCDLDAEGARATLARIERDGGKGIVQEADISVAEAAKAVVAQAAERLGGIDILVNNAGTGARAKIRDYSLEDWDRVLAVNLRAPFVLSQAAVEHLARSGAGAIVNICSVAVIGFFGQIAYDASKGGLLSLTRALAVELGRSGIRANAVCPGFVDTALADHGNLREIAAKQTATLPIARMGQPEEIAGAVCWLASDEARYVTGQALFVDGGWVRA</sequence>
<dbReference type="PANTHER" id="PTHR42760:SF133">
    <property type="entry name" value="3-OXOACYL-[ACYL-CARRIER-PROTEIN] REDUCTASE"/>
    <property type="match status" value="1"/>
</dbReference>
<keyword evidence="2 4" id="KW-0560">Oxidoreductase</keyword>
<organism evidence="4 5">
    <name type="scientific">Nonomuraea typhae</name>
    <dbReference type="NCBI Taxonomy" id="2603600"/>
    <lineage>
        <taxon>Bacteria</taxon>
        <taxon>Bacillati</taxon>
        <taxon>Actinomycetota</taxon>
        <taxon>Actinomycetes</taxon>
        <taxon>Streptosporangiales</taxon>
        <taxon>Streptosporangiaceae</taxon>
        <taxon>Nonomuraea</taxon>
    </lineage>
</organism>
<protein>
    <submittedName>
        <fullName evidence="4">SDR family NAD(P)-dependent oxidoreductase</fullName>
        <ecNumber evidence="4">1.1.1.-</ecNumber>
    </submittedName>
</protein>
<dbReference type="GO" id="GO:0016491">
    <property type="term" value="F:oxidoreductase activity"/>
    <property type="evidence" value="ECO:0007669"/>
    <property type="project" value="UniProtKB-KW"/>
</dbReference>
<dbReference type="PRINTS" id="PR00080">
    <property type="entry name" value="SDRFAMILY"/>
</dbReference>
<proteinExistence type="inferred from homology"/>
<dbReference type="Pfam" id="PF13561">
    <property type="entry name" value="adh_short_C2"/>
    <property type="match status" value="1"/>
</dbReference>
<gene>
    <name evidence="4" type="ORF">ACIBG2_37240</name>
</gene>
<dbReference type="Gene3D" id="3.40.50.720">
    <property type="entry name" value="NAD(P)-binding Rossmann-like Domain"/>
    <property type="match status" value="1"/>
</dbReference>
<dbReference type="EC" id="1.1.1.-" evidence="4"/>
<keyword evidence="5" id="KW-1185">Reference proteome</keyword>
<dbReference type="InterPro" id="IPR002347">
    <property type="entry name" value="SDR_fam"/>
</dbReference>
<dbReference type="SUPFAM" id="SSF51735">
    <property type="entry name" value="NAD(P)-binding Rossmann-fold domains"/>
    <property type="match status" value="1"/>
</dbReference>
<dbReference type="InterPro" id="IPR057326">
    <property type="entry name" value="KR_dom"/>
</dbReference>
<dbReference type="EMBL" id="JBITGY010000011">
    <property type="protein sequence ID" value="MFI6503076.1"/>
    <property type="molecule type" value="Genomic_DNA"/>
</dbReference>
<evidence type="ECO:0000256" key="2">
    <source>
        <dbReference type="ARBA" id="ARBA00023002"/>
    </source>
</evidence>
<dbReference type="PANTHER" id="PTHR42760">
    <property type="entry name" value="SHORT-CHAIN DEHYDROGENASES/REDUCTASES FAMILY MEMBER"/>
    <property type="match status" value="1"/>
</dbReference>
<dbReference type="RefSeq" id="WP_397088865.1">
    <property type="nucleotide sequence ID" value="NZ_JBITGY010000011.1"/>
</dbReference>
<evidence type="ECO:0000256" key="1">
    <source>
        <dbReference type="ARBA" id="ARBA00006484"/>
    </source>
</evidence>
<name>A0ABW7Z4J2_9ACTN</name>
<evidence type="ECO:0000313" key="4">
    <source>
        <dbReference type="EMBL" id="MFI6503076.1"/>
    </source>
</evidence>
<dbReference type="Proteomes" id="UP001612741">
    <property type="component" value="Unassembled WGS sequence"/>
</dbReference>
<comment type="similarity">
    <text evidence="1">Belongs to the short-chain dehydrogenases/reductases (SDR) family.</text>
</comment>
<accession>A0ABW7Z4J2</accession>
<feature type="domain" description="Ketoreductase" evidence="3">
    <location>
        <begin position="8"/>
        <end position="195"/>
    </location>
</feature>
<evidence type="ECO:0000313" key="5">
    <source>
        <dbReference type="Proteomes" id="UP001612741"/>
    </source>
</evidence>
<dbReference type="SMART" id="SM00822">
    <property type="entry name" value="PKS_KR"/>
    <property type="match status" value="1"/>
</dbReference>
<dbReference type="PRINTS" id="PR00081">
    <property type="entry name" value="GDHRDH"/>
</dbReference>
<evidence type="ECO:0000259" key="3">
    <source>
        <dbReference type="SMART" id="SM00822"/>
    </source>
</evidence>
<dbReference type="NCBIfam" id="NF005559">
    <property type="entry name" value="PRK07231.1"/>
    <property type="match status" value="1"/>
</dbReference>
<comment type="caution">
    <text evidence="4">The sequence shown here is derived from an EMBL/GenBank/DDBJ whole genome shotgun (WGS) entry which is preliminary data.</text>
</comment>